<evidence type="ECO:0000313" key="3">
    <source>
        <dbReference type="EMBL" id="KGN48771.1"/>
    </source>
</evidence>
<organism evidence="3 4">
    <name type="scientific">Cucumis sativus</name>
    <name type="common">Cucumber</name>
    <dbReference type="NCBI Taxonomy" id="3659"/>
    <lineage>
        <taxon>Eukaryota</taxon>
        <taxon>Viridiplantae</taxon>
        <taxon>Streptophyta</taxon>
        <taxon>Embryophyta</taxon>
        <taxon>Tracheophyta</taxon>
        <taxon>Spermatophyta</taxon>
        <taxon>Magnoliopsida</taxon>
        <taxon>eudicotyledons</taxon>
        <taxon>Gunneridae</taxon>
        <taxon>Pentapetalae</taxon>
        <taxon>rosids</taxon>
        <taxon>fabids</taxon>
        <taxon>Cucurbitales</taxon>
        <taxon>Cucurbitaceae</taxon>
        <taxon>Benincaseae</taxon>
        <taxon>Cucumis</taxon>
    </lineage>
</organism>
<keyword evidence="1 2" id="KW-0732">Signal</keyword>
<reference evidence="3 4" key="3">
    <citation type="journal article" date="2010" name="BMC Genomics">
        <title>Transcriptome sequencing and comparative analysis of cucumber flowers with different sex types.</title>
        <authorList>
            <person name="Guo S."/>
            <person name="Zheng Y."/>
            <person name="Joung J.G."/>
            <person name="Liu S."/>
            <person name="Zhang Z."/>
            <person name="Crasta O.R."/>
            <person name="Sobral B.W."/>
            <person name="Xu Y."/>
            <person name="Huang S."/>
            <person name="Fei Z."/>
        </authorList>
    </citation>
    <scope>NUCLEOTIDE SEQUENCE [LARGE SCALE GENOMIC DNA]</scope>
    <source>
        <strain evidence="4">cv. 9930</strain>
    </source>
</reference>
<dbReference type="EMBL" id="CM002927">
    <property type="protein sequence ID" value="KGN48771.1"/>
    <property type="molecule type" value="Genomic_DNA"/>
</dbReference>
<feature type="signal peptide" evidence="2">
    <location>
        <begin position="1"/>
        <end position="22"/>
    </location>
</feature>
<dbReference type="PANTHER" id="PTHR33184:SF72">
    <property type="entry name" value="BETA-1,3-N-ACETYLGLUCOSAMINYLTRANSFERASE FAMILY PROTEIN"/>
    <property type="match status" value="1"/>
</dbReference>
<gene>
    <name evidence="3" type="ORF">Csa_6G500630</name>
</gene>
<feature type="chain" id="PRO_5001965254" description="Protein TAPETUM DETERMINANT 1-like" evidence="2">
    <location>
        <begin position="23"/>
        <end position="122"/>
    </location>
</feature>
<dbReference type="AlphaFoldDB" id="A0A0A0KLZ6"/>
<dbReference type="Proteomes" id="UP000029981">
    <property type="component" value="Chromosome 6"/>
</dbReference>
<proteinExistence type="predicted"/>
<dbReference type="OrthoDB" id="603213at2759"/>
<dbReference type="PANTHER" id="PTHR33184">
    <property type="entry name" value="PROTEIN TAPETUM DETERMINANT 1-LIKE-RELATED"/>
    <property type="match status" value="1"/>
</dbReference>
<protein>
    <recommendedName>
        <fullName evidence="5">Protein TAPETUM DETERMINANT 1-like</fullName>
    </recommendedName>
</protein>
<dbReference type="GO" id="GO:0001709">
    <property type="term" value="P:cell fate determination"/>
    <property type="evidence" value="ECO:0000318"/>
    <property type="project" value="GO_Central"/>
</dbReference>
<dbReference type="OMA" id="ECHRELI"/>
<sequence length="122" mass="13384">MPIFPKLLAALLVLSLISTGNCQCFLNNIKISQSMTGFQIHGMTEWKVTITNNCICSQSDLKLDCKGFATTLSIDPSILAISDSECLVNNGQPIFNSRPITFKYAQSPKFNFKPLSSQISCS</sequence>
<evidence type="ECO:0008006" key="5">
    <source>
        <dbReference type="Google" id="ProtNLM"/>
    </source>
</evidence>
<reference evidence="3 4" key="2">
    <citation type="journal article" date="2009" name="PLoS ONE">
        <title>An integrated genetic and cytogenetic map of the cucumber genome.</title>
        <authorList>
            <person name="Ren Y."/>
            <person name="Zhang Z."/>
            <person name="Liu J."/>
            <person name="Staub J.E."/>
            <person name="Han Y."/>
            <person name="Cheng Z."/>
            <person name="Li X."/>
            <person name="Lu J."/>
            <person name="Miao H."/>
            <person name="Kang H."/>
            <person name="Xie B."/>
            <person name="Gu X."/>
            <person name="Wang X."/>
            <person name="Du Y."/>
            <person name="Jin W."/>
            <person name="Huang S."/>
        </authorList>
    </citation>
    <scope>NUCLEOTIDE SEQUENCE [LARGE SCALE GENOMIC DNA]</scope>
    <source>
        <strain evidence="4">cv. 9930</strain>
    </source>
</reference>
<evidence type="ECO:0000313" key="4">
    <source>
        <dbReference type="Proteomes" id="UP000029981"/>
    </source>
</evidence>
<evidence type="ECO:0000256" key="1">
    <source>
        <dbReference type="ARBA" id="ARBA00022729"/>
    </source>
</evidence>
<reference evidence="3 4" key="1">
    <citation type="journal article" date="2009" name="Nat. Genet.">
        <title>The genome of the cucumber, Cucumis sativus L.</title>
        <authorList>
            <person name="Huang S."/>
            <person name="Li R."/>
            <person name="Zhang Z."/>
            <person name="Li L."/>
            <person name="Gu X."/>
            <person name="Fan W."/>
            <person name="Lucas W.J."/>
            <person name="Wang X."/>
            <person name="Xie B."/>
            <person name="Ni P."/>
            <person name="Ren Y."/>
            <person name="Zhu H."/>
            <person name="Li J."/>
            <person name="Lin K."/>
            <person name="Jin W."/>
            <person name="Fei Z."/>
            <person name="Li G."/>
            <person name="Staub J."/>
            <person name="Kilian A."/>
            <person name="van der Vossen E.A."/>
            <person name="Wu Y."/>
            <person name="Guo J."/>
            <person name="He J."/>
            <person name="Jia Z."/>
            <person name="Ren Y."/>
            <person name="Tian G."/>
            <person name="Lu Y."/>
            <person name="Ruan J."/>
            <person name="Qian W."/>
            <person name="Wang M."/>
            <person name="Huang Q."/>
            <person name="Li B."/>
            <person name="Xuan Z."/>
            <person name="Cao J."/>
            <person name="Asan"/>
            <person name="Wu Z."/>
            <person name="Zhang J."/>
            <person name="Cai Q."/>
            <person name="Bai Y."/>
            <person name="Zhao B."/>
            <person name="Han Y."/>
            <person name="Li Y."/>
            <person name="Li X."/>
            <person name="Wang S."/>
            <person name="Shi Q."/>
            <person name="Liu S."/>
            <person name="Cho W.K."/>
            <person name="Kim J.Y."/>
            <person name="Xu Y."/>
            <person name="Heller-Uszynska K."/>
            <person name="Miao H."/>
            <person name="Cheng Z."/>
            <person name="Zhang S."/>
            <person name="Wu J."/>
            <person name="Yang Y."/>
            <person name="Kang H."/>
            <person name="Li M."/>
            <person name="Liang H."/>
            <person name="Ren X."/>
            <person name="Shi Z."/>
            <person name="Wen M."/>
            <person name="Jian M."/>
            <person name="Yang H."/>
            <person name="Zhang G."/>
            <person name="Yang Z."/>
            <person name="Chen R."/>
            <person name="Liu S."/>
            <person name="Li J."/>
            <person name="Ma L."/>
            <person name="Liu H."/>
            <person name="Zhou Y."/>
            <person name="Zhao J."/>
            <person name="Fang X."/>
            <person name="Li G."/>
            <person name="Fang L."/>
            <person name="Li Y."/>
            <person name="Liu D."/>
            <person name="Zheng H."/>
            <person name="Zhang Y."/>
            <person name="Qin N."/>
            <person name="Li Z."/>
            <person name="Yang G."/>
            <person name="Yang S."/>
            <person name="Bolund L."/>
            <person name="Kristiansen K."/>
            <person name="Zheng H."/>
            <person name="Li S."/>
            <person name="Zhang X."/>
            <person name="Yang H."/>
            <person name="Wang J."/>
            <person name="Sun R."/>
            <person name="Zhang B."/>
            <person name="Jiang S."/>
            <person name="Wang J."/>
            <person name="Du Y."/>
            <person name="Li S."/>
        </authorList>
    </citation>
    <scope>NUCLEOTIDE SEQUENCE [LARGE SCALE GENOMIC DNA]</scope>
    <source>
        <strain evidence="4">cv. 9930</strain>
    </source>
</reference>
<reference evidence="3 4" key="4">
    <citation type="journal article" date="2011" name="BMC Genomics">
        <title>RNA-Seq improves annotation of protein-coding genes in the cucumber genome.</title>
        <authorList>
            <person name="Li Z."/>
            <person name="Zhang Z."/>
            <person name="Yan P."/>
            <person name="Huang S."/>
            <person name="Fei Z."/>
            <person name="Lin K."/>
        </authorList>
    </citation>
    <scope>NUCLEOTIDE SEQUENCE [LARGE SCALE GENOMIC DNA]</scope>
    <source>
        <strain evidence="4">cv. 9930</strain>
    </source>
</reference>
<dbReference type="Gramene" id="KGN48771">
    <property type="protein sequence ID" value="KGN48771"/>
    <property type="gene ID" value="Csa_6G500630"/>
</dbReference>
<dbReference type="InterPro" id="IPR040361">
    <property type="entry name" value="TPD1"/>
</dbReference>
<dbReference type="Pfam" id="PF24068">
    <property type="entry name" value="TPD1_C"/>
    <property type="match status" value="1"/>
</dbReference>
<dbReference type="STRING" id="3659.A0A0A0KLZ6"/>
<keyword evidence="4" id="KW-1185">Reference proteome</keyword>
<accession>A0A0A0KLZ6</accession>
<name>A0A0A0KLZ6_CUCSA</name>
<evidence type="ECO:0000256" key="2">
    <source>
        <dbReference type="SAM" id="SignalP"/>
    </source>
</evidence>